<evidence type="ECO:0000313" key="4">
    <source>
        <dbReference type="Proteomes" id="UP001652680"/>
    </source>
</evidence>
<dbReference type="SMART" id="SM00034">
    <property type="entry name" value="CLECT"/>
    <property type="match status" value="1"/>
</dbReference>
<dbReference type="EnsemblMetazoa" id="XM_017124083.2">
    <property type="protein sequence ID" value="XP_016979572.1"/>
    <property type="gene ID" value="LOC108044918"/>
</dbReference>
<dbReference type="Gene3D" id="3.10.100.10">
    <property type="entry name" value="Mannose-Binding Protein A, subunit A"/>
    <property type="match status" value="1"/>
</dbReference>
<evidence type="ECO:0000259" key="2">
    <source>
        <dbReference type="PROSITE" id="PS50041"/>
    </source>
</evidence>
<dbReference type="InterPro" id="IPR016187">
    <property type="entry name" value="CTDL_fold"/>
</dbReference>
<dbReference type="InterPro" id="IPR016186">
    <property type="entry name" value="C-type_lectin-like/link_sf"/>
</dbReference>
<reference evidence="3" key="3">
    <citation type="submission" date="2025-05" db="UniProtKB">
        <authorList>
            <consortium name="EnsemblMetazoa"/>
        </authorList>
    </citation>
    <scope>IDENTIFICATION</scope>
</reference>
<dbReference type="PROSITE" id="PS50041">
    <property type="entry name" value="C_TYPE_LECTIN_2"/>
    <property type="match status" value="1"/>
</dbReference>
<dbReference type="GeneID" id="108044918"/>
<dbReference type="RefSeq" id="XP_016979572.1">
    <property type="nucleotide sequence ID" value="XM_017124083.1"/>
</dbReference>
<dbReference type="OrthoDB" id="7773875at2759"/>
<dbReference type="Pfam" id="PF00059">
    <property type="entry name" value="Lectin_C"/>
    <property type="match status" value="1"/>
</dbReference>
<feature type="domain" description="C-type lectin" evidence="2">
    <location>
        <begin position="44"/>
        <end position="169"/>
    </location>
</feature>
<dbReference type="SUPFAM" id="SSF56436">
    <property type="entry name" value="C-type lectin-like"/>
    <property type="match status" value="1"/>
</dbReference>
<keyword evidence="1" id="KW-0732">Signal</keyword>
<dbReference type="InterPro" id="IPR050111">
    <property type="entry name" value="C-type_lectin/snaclec_domain"/>
</dbReference>
<dbReference type="AlphaFoldDB" id="A0A6P4ENA6"/>
<reference evidence="5" key="2">
    <citation type="submission" date="2025-04" db="UniProtKB">
        <authorList>
            <consortium name="RefSeq"/>
        </authorList>
    </citation>
    <scope>IDENTIFICATION</scope>
</reference>
<protein>
    <submittedName>
        <fullName evidence="5">Perlucin-like protein</fullName>
    </submittedName>
</protein>
<feature type="chain" id="PRO_5028370103" evidence="1">
    <location>
        <begin position="21"/>
        <end position="181"/>
    </location>
</feature>
<dbReference type="InterPro" id="IPR001304">
    <property type="entry name" value="C-type_lectin-like"/>
</dbReference>
<name>A0A6P4ENA6_DRORH</name>
<accession>A0A6P4ENA6</accession>
<dbReference type="CDD" id="cd00037">
    <property type="entry name" value="CLECT"/>
    <property type="match status" value="1"/>
</dbReference>
<sequence>MFNKYTVLWTVWVLLSLVGAYQVIPTIEDGIPDNLNITTGPFVKIGHGYYYIEIKSTKNWFDAAESCHRIGAHLIAFETIEEWDLVNQYLFNNVIDNVYWTSGADLANQGKHNWFSTGEPLTLNIWYPGEPNNLNGIEHCDALGDRRSVTNYNVLNDMNCESQKLYICERLYPKTASIVIW</sequence>
<proteinExistence type="predicted"/>
<dbReference type="Proteomes" id="UP001652680">
    <property type="component" value="Unassembled WGS sequence"/>
</dbReference>
<feature type="signal peptide" evidence="1">
    <location>
        <begin position="1"/>
        <end position="20"/>
    </location>
</feature>
<dbReference type="PANTHER" id="PTHR22803">
    <property type="entry name" value="MANNOSE, PHOSPHOLIPASE, LECTIN RECEPTOR RELATED"/>
    <property type="match status" value="1"/>
</dbReference>
<evidence type="ECO:0000313" key="5">
    <source>
        <dbReference type="RefSeq" id="XP_016979572.1"/>
    </source>
</evidence>
<organism evidence="5">
    <name type="scientific">Drosophila rhopaloa</name>
    <name type="common">Fruit fly</name>
    <dbReference type="NCBI Taxonomy" id="1041015"/>
    <lineage>
        <taxon>Eukaryota</taxon>
        <taxon>Metazoa</taxon>
        <taxon>Ecdysozoa</taxon>
        <taxon>Arthropoda</taxon>
        <taxon>Hexapoda</taxon>
        <taxon>Insecta</taxon>
        <taxon>Pterygota</taxon>
        <taxon>Neoptera</taxon>
        <taxon>Endopterygota</taxon>
        <taxon>Diptera</taxon>
        <taxon>Brachycera</taxon>
        <taxon>Muscomorpha</taxon>
        <taxon>Ephydroidea</taxon>
        <taxon>Drosophilidae</taxon>
        <taxon>Drosophila</taxon>
        <taxon>Sophophora</taxon>
    </lineage>
</organism>
<reference evidence="4" key="1">
    <citation type="journal article" date="2021" name="Elife">
        <title>Highly contiguous assemblies of 101 drosophilid genomes.</title>
        <authorList>
            <person name="Kim B.Y."/>
            <person name="Wang J.R."/>
            <person name="Miller D.E."/>
            <person name="Barmina O."/>
            <person name="Delaney E."/>
            <person name="Thompson A."/>
            <person name="Comeault A.A."/>
            <person name="Peede D."/>
            <person name="D'Agostino E.R."/>
            <person name="Pelaez J."/>
            <person name="Aguilar J.M."/>
            <person name="Haji D."/>
            <person name="Matsunaga T."/>
            <person name="Armstrong E.E."/>
            <person name="Zych M."/>
            <person name="Ogawa Y."/>
            <person name="Stamenkovic-Radak M."/>
            <person name="Jelic M."/>
            <person name="Veselinovic M.S."/>
            <person name="Tanaskovic M."/>
            <person name="Eric P."/>
            <person name="Gao J.J."/>
            <person name="Katoh T.K."/>
            <person name="Toda M.J."/>
            <person name="Watabe H."/>
            <person name="Watada M."/>
            <person name="Davis J.S."/>
            <person name="Moyle L.C."/>
            <person name="Manoli G."/>
            <person name="Bertolini E."/>
            <person name="Kostal V."/>
            <person name="Hawley R.S."/>
            <person name="Takahashi A."/>
            <person name="Jones C.D."/>
            <person name="Price D.K."/>
            <person name="Whiteman N."/>
            <person name="Kopp A."/>
            <person name="Matute D.R."/>
            <person name="Petrov D.A."/>
        </authorList>
    </citation>
    <scope>NUCLEOTIDE SEQUENCE [LARGE SCALE GENOMIC DNA]</scope>
</reference>
<evidence type="ECO:0000256" key="1">
    <source>
        <dbReference type="SAM" id="SignalP"/>
    </source>
</evidence>
<gene>
    <name evidence="5" type="primary">LOC108044918</name>
    <name evidence="3" type="synonym">108044918</name>
</gene>
<keyword evidence="4" id="KW-1185">Reference proteome</keyword>
<evidence type="ECO:0000313" key="3">
    <source>
        <dbReference type="EnsemblMetazoa" id="XP_016979572.1"/>
    </source>
</evidence>